<evidence type="ECO:0000313" key="6">
    <source>
        <dbReference type="Proteomes" id="UP000733379"/>
    </source>
</evidence>
<dbReference type="Gene3D" id="3.40.50.300">
    <property type="entry name" value="P-loop containing nucleotide triphosphate hydrolases"/>
    <property type="match status" value="1"/>
</dbReference>
<evidence type="ECO:0000256" key="2">
    <source>
        <dbReference type="ARBA" id="ARBA00023125"/>
    </source>
</evidence>
<dbReference type="InterPro" id="IPR036388">
    <property type="entry name" value="WH-like_DNA-bd_sf"/>
</dbReference>
<dbReference type="InterPro" id="IPR016032">
    <property type="entry name" value="Sig_transdc_resp-reg_C-effctor"/>
</dbReference>
<keyword evidence="3" id="KW-0804">Transcription</keyword>
<dbReference type="Pfam" id="PF13191">
    <property type="entry name" value="AAA_16"/>
    <property type="match status" value="1"/>
</dbReference>
<dbReference type="PANTHER" id="PTHR44688">
    <property type="entry name" value="DNA-BINDING TRANSCRIPTIONAL ACTIVATOR DEVR_DOSR"/>
    <property type="match status" value="1"/>
</dbReference>
<dbReference type="PANTHER" id="PTHR44688:SF16">
    <property type="entry name" value="DNA-BINDING TRANSCRIPTIONAL ACTIVATOR DEVR_DOSR"/>
    <property type="match status" value="1"/>
</dbReference>
<gene>
    <name evidence="5" type="ORF">KO481_40870</name>
</gene>
<dbReference type="Pfam" id="PF00196">
    <property type="entry name" value="GerE"/>
    <property type="match status" value="1"/>
</dbReference>
<dbReference type="PROSITE" id="PS00622">
    <property type="entry name" value="HTH_LUXR_1"/>
    <property type="match status" value="1"/>
</dbReference>
<protein>
    <submittedName>
        <fullName evidence="5">LuxR C-terminal-related transcriptional regulator</fullName>
    </submittedName>
</protein>
<dbReference type="RefSeq" id="WP_215923937.1">
    <property type="nucleotide sequence ID" value="NZ_JAHKNI010000026.1"/>
</dbReference>
<dbReference type="InterPro" id="IPR041664">
    <property type="entry name" value="AAA_16"/>
</dbReference>
<dbReference type="PROSITE" id="PS50043">
    <property type="entry name" value="HTH_LUXR_2"/>
    <property type="match status" value="1"/>
</dbReference>
<dbReference type="SUPFAM" id="SSF48452">
    <property type="entry name" value="TPR-like"/>
    <property type="match status" value="2"/>
</dbReference>
<organism evidence="5 6">
    <name type="scientific">Nocardia albiluteola</name>
    <dbReference type="NCBI Taxonomy" id="2842303"/>
    <lineage>
        <taxon>Bacteria</taxon>
        <taxon>Bacillati</taxon>
        <taxon>Actinomycetota</taxon>
        <taxon>Actinomycetes</taxon>
        <taxon>Mycobacteriales</taxon>
        <taxon>Nocardiaceae</taxon>
        <taxon>Nocardia</taxon>
    </lineage>
</organism>
<comment type="caution">
    <text evidence="5">The sequence shown here is derived from an EMBL/GenBank/DDBJ whole genome shotgun (WGS) entry which is preliminary data.</text>
</comment>
<dbReference type="EMBL" id="JAHKNI010000026">
    <property type="protein sequence ID" value="MBU3067855.1"/>
    <property type="molecule type" value="Genomic_DNA"/>
</dbReference>
<dbReference type="SUPFAM" id="SSF52540">
    <property type="entry name" value="P-loop containing nucleoside triphosphate hydrolases"/>
    <property type="match status" value="1"/>
</dbReference>
<dbReference type="Proteomes" id="UP000733379">
    <property type="component" value="Unassembled WGS sequence"/>
</dbReference>
<sequence>MTGTGPSSAVHPAALAALVDRLREVPARGPGFVLLTGRSGDGRTTLLRELAARHQGPVLWSTAAPWETRYASGILLQLLPDLSVTPDSAVDDPVAGAARIARWVAASRDTVLAVVDDAQWADALSLQALASAVRHHRDARLLVVAATVTGDADIASPAPDLLHHIATGIVRVGPLTVAEVGQLAARHGIALHPSMAERLCRHTGGVARDVEQLLAEVPPQVWAGFDPDLPAPAAVTAEVRAALGDCAPSTRRLIESTAVLGTGTAVRDAAALAGIDDDLITVLDEAARTGLVRLGPQGLTEIGPADPMLRAAVLAGMGPAATAALRCRAAESTEDPVRRLRLLVAATPVPDTDLADRLDALATEQAAQGAWGTAAALLRDASRLTDDRLSRESRLTRAVDALIGAGDIFAAAALIPEVESLRETPLRNAVLGYLAMVRGRPAEAEIRLARAWDLVNSEREPEQAALICQRYVLHALCRCRPTELVDWADRAIALVGSGNPAAVEAAAIRGLGLVYGRTEEARRSYAELSQQVRTGAQVQRIMMGRGWLSLIADEFDDARADLEGSVPTTYLGGSTRISLWARAWLARVQFLTGDWDDALRTVAEAAELVDRTGIVLSSPLLHWTATSVHCLRGDWAEAQSSLQHTATGPQDYEIMRVPSYLARAQWAEARADSAGVLRALHPMTQAWAWNGPDDPGQWPWADMYAHALVTEARYDEADAFLTRHERHAADLGRPSAQARLRVVRGQLFGACGDLEHAREAFAGALEQLEGMPLRYDRARAGLSFGQMLRRAGKRREADAELSTARDLFAALDARTYVTRCDRELKAAGVRAQRTGRSGDQLTPQEEAVAALVARGLPNREVAAELFITAKTVQYHLTRIYTKLGIRSRAELAALRGES</sequence>
<keyword evidence="1" id="KW-0805">Transcription regulation</keyword>
<dbReference type="SMART" id="SM00421">
    <property type="entry name" value="HTH_LUXR"/>
    <property type="match status" value="1"/>
</dbReference>
<keyword evidence="6" id="KW-1185">Reference proteome</keyword>
<dbReference type="SUPFAM" id="SSF46894">
    <property type="entry name" value="C-terminal effector domain of the bipartite response regulators"/>
    <property type="match status" value="1"/>
</dbReference>
<dbReference type="Gene3D" id="1.10.10.10">
    <property type="entry name" value="Winged helix-like DNA-binding domain superfamily/Winged helix DNA-binding domain"/>
    <property type="match status" value="1"/>
</dbReference>
<dbReference type="CDD" id="cd06170">
    <property type="entry name" value="LuxR_C_like"/>
    <property type="match status" value="1"/>
</dbReference>
<keyword evidence="2" id="KW-0238">DNA-binding</keyword>
<dbReference type="PRINTS" id="PR00038">
    <property type="entry name" value="HTHLUXR"/>
</dbReference>
<dbReference type="InterPro" id="IPR000792">
    <property type="entry name" value="Tscrpt_reg_LuxR_C"/>
</dbReference>
<proteinExistence type="predicted"/>
<dbReference type="Gene3D" id="1.25.40.10">
    <property type="entry name" value="Tetratricopeptide repeat domain"/>
    <property type="match status" value="1"/>
</dbReference>
<accession>A0ABS6BEK3</accession>
<evidence type="ECO:0000256" key="3">
    <source>
        <dbReference type="ARBA" id="ARBA00023163"/>
    </source>
</evidence>
<name>A0ABS6BEK3_9NOCA</name>
<dbReference type="InterPro" id="IPR011990">
    <property type="entry name" value="TPR-like_helical_dom_sf"/>
</dbReference>
<feature type="domain" description="HTH luxR-type" evidence="4">
    <location>
        <begin position="834"/>
        <end position="898"/>
    </location>
</feature>
<evidence type="ECO:0000313" key="5">
    <source>
        <dbReference type="EMBL" id="MBU3067855.1"/>
    </source>
</evidence>
<evidence type="ECO:0000256" key="1">
    <source>
        <dbReference type="ARBA" id="ARBA00023015"/>
    </source>
</evidence>
<evidence type="ECO:0000259" key="4">
    <source>
        <dbReference type="PROSITE" id="PS50043"/>
    </source>
</evidence>
<dbReference type="InterPro" id="IPR027417">
    <property type="entry name" value="P-loop_NTPase"/>
</dbReference>
<reference evidence="5 6" key="1">
    <citation type="submission" date="2021-06" db="EMBL/GenBank/DDBJ databases">
        <title>Actinomycetes sequencing.</title>
        <authorList>
            <person name="Shan Q."/>
        </authorList>
    </citation>
    <scope>NUCLEOTIDE SEQUENCE [LARGE SCALE GENOMIC DNA]</scope>
    <source>
        <strain evidence="5 6">NEAU-G5</strain>
    </source>
</reference>